<dbReference type="Proteomes" id="UP001165653">
    <property type="component" value="Unassembled WGS sequence"/>
</dbReference>
<dbReference type="InterPro" id="IPR003594">
    <property type="entry name" value="HATPase_dom"/>
</dbReference>
<keyword evidence="3" id="KW-0902">Two-component regulatory system</keyword>
<evidence type="ECO:0000313" key="6">
    <source>
        <dbReference type="EMBL" id="MCW1913684.1"/>
    </source>
</evidence>
<feature type="transmembrane region" description="Helical" evidence="4">
    <location>
        <begin position="52"/>
        <end position="71"/>
    </location>
</feature>
<dbReference type="Pfam" id="PF07730">
    <property type="entry name" value="HisKA_3"/>
    <property type="match status" value="1"/>
</dbReference>
<gene>
    <name evidence="6" type="ORF">OJ996_08865</name>
</gene>
<proteinExistence type="predicted"/>
<dbReference type="SMART" id="SM00387">
    <property type="entry name" value="HATPase_c"/>
    <property type="match status" value="1"/>
</dbReference>
<keyword evidence="2 6" id="KW-0418">Kinase</keyword>
<dbReference type="PANTHER" id="PTHR24421">
    <property type="entry name" value="NITRATE/NITRITE SENSOR PROTEIN NARX-RELATED"/>
    <property type="match status" value="1"/>
</dbReference>
<keyword evidence="1" id="KW-0808">Transferase</keyword>
<evidence type="ECO:0000256" key="2">
    <source>
        <dbReference type="ARBA" id="ARBA00022777"/>
    </source>
</evidence>
<keyword evidence="7" id="KW-1185">Reference proteome</keyword>
<dbReference type="RefSeq" id="WP_264513186.1">
    <property type="nucleotide sequence ID" value="NZ_JAPDDR010000004.1"/>
</dbReference>
<evidence type="ECO:0000256" key="1">
    <source>
        <dbReference type="ARBA" id="ARBA00022679"/>
    </source>
</evidence>
<feature type="transmembrane region" description="Helical" evidence="4">
    <location>
        <begin position="21"/>
        <end position="40"/>
    </location>
</feature>
<dbReference type="Pfam" id="PF02518">
    <property type="entry name" value="HATPase_c"/>
    <property type="match status" value="1"/>
</dbReference>
<sequence>MPSDPPGTLWPHVMPRPEVRIVLAYVVLASVWVIGSDRLLQSVMPDSPVSLQSLKGINFVITTSVLLYFVLRRAYRGWREAERQQWELMSEVSETFRNLSARVETLREADRTRISRELHDQLGQALTGLKMDLRWVEGRLELRDDRAFNPLTDRLVEAQEQVDLLIGTVQRIATDLRPDVLDDLGLAEALTEEGDRFTLRSGIPCRIEVGELPEDLPPELGTAAFRIFQEALANVSRHANASEVKVKCQLGADLLEMEISDNGKGMPAGVDRDPHSLGLLGMRERAELLAGKVIFTTGDSGGTCVVAKLPWGKIP</sequence>
<evidence type="ECO:0000313" key="7">
    <source>
        <dbReference type="Proteomes" id="UP001165653"/>
    </source>
</evidence>
<dbReference type="Gene3D" id="1.20.5.1930">
    <property type="match status" value="1"/>
</dbReference>
<dbReference type="PANTHER" id="PTHR24421:SF59">
    <property type="entry name" value="OXYGEN SENSOR HISTIDINE KINASE NREB"/>
    <property type="match status" value="1"/>
</dbReference>
<keyword evidence="4" id="KW-0472">Membrane</keyword>
<dbReference type="EMBL" id="JAPDDR010000004">
    <property type="protein sequence ID" value="MCW1913684.1"/>
    <property type="molecule type" value="Genomic_DNA"/>
</dbReference>
<dbReference type="Gene3D" id="3.30.565.10">
    <property type="entry name" value="Histidine kinase-like ATPase, C-terminal domain"/>
    <property type="match status" value="1"/>
</dbReference>
<name>A0ABT3G1H4_9BACT</name>
<evidence type="ECO:0000256" key="4">
    <source>
        <dbReference type="SAM" id="Phobius"/>
    </source>
</evidence>
<accession>A0ABT3G1H4</accession>
<dbReference type="InterPro" id="IPR036890">
    <property type="entry name" value="HATPase_C_sf"/>
</dbReference>
<feature type="domain" description="Histidine kinase/HSP90-like ATPase" evidence="5">
    <location>
        <begin position="219"/>
        <end position="313"/>
    </location>
</feature>
<dbReference type="InterPro" id="IPR050482">
    <property type="entry name" value="Sensor_HK_TwoCompSys"/>
</dbReference>
<dbReference type="GO" id="GO:0016301">
    <property type="term" value="F:kinase activity"/>
    <property type="evidence" value="ECO:0007669"/>
    <property type="project" value="UniProtKB-KW"/>
</dbReference>
<keyword evidence="4" id="KW-1133">Transmembrane helix</keyword>
<evidence type="ECO:0000259" key="5">
    <source>
        <dbReference type="SMART" id="SM00387"/>
    </source>
</evidence>
<reference evidence="6" key="1">
    <citation type="submission" date="2022-10" db="EMBL/GenBank/DDBJ databases">
        <title>Luteolibacter sp. GHJ8, whole genome shotgun sequencing project.</title>
        <authorList>
            <person name="Zhao G."/>
            <person name="Shen L."/>
        </authorList>
    </citation>
    <scope>NUCLEOTIDE SEQUENCE</scope>
    <source>
        <strain evidence="6">GHJ8</strain>
    </source>
</reference>
<comment type="caution">
    <text evidence="6">The sequence shown here is derived from an EMBL/GenBank/DDBJ whole genome shotgun (WGS) entry which is preliminary data.</text>
</comment>
<dbReference type="SUPFAM" id="SSF55874">
    <property type="entry name" value="ATPase domain of HSP90 chaperone/DNA topoisomerase II/histidine kinase"/>
    <property type="match status" value="1"/>
</dbReference>
<dbReference type="InterPro" id="IPR011712">
    <property type="entry name" value="Sig_transdc_His_kin_sub3_dim/P"/>
</dbReference>
<protein>
    <submittedName>
        <fullName evidence="6">Sensor histidine kinase</fullName>
    </submittedName>
</protein>
<dbReference type="CDD" id="cd16917">
    <property type="entry name" value="HATPase_UhpB-NarQ-NarX-like"/>
    <property type="match status" value="1"/>
</dbReference>
<evidence type="ECO:0000256" key="3">
    <source>
        <dbReference type="ARBA" id="ARBA00023012"/>
    </source>
</evidence>
<organism evidence="6 7">
    <name type="scientific">Luteolibacter rhizosphaerae</name>
    <dbReference type="NCBI Taxonomy" id="2989719"/>
    <lineage>
        <taxon>Bacteria</taxon>
        <taxon>Pseudomonadati</taxon>
        <taxon>Verrucomicrobiota</taxon>
        <taxon>Verrucomicrobiia</taxon>
        <taxon>Verrucomicrobiales</taxon>
        <taxon>Verrucomicrobiaceae</taxon>
        <taxon>Luteolibacter</taxon>
    </lineage>
</organism>
<keyword evidence="4" id="KW-0812">Transmembrane</keyword>